<keyword evidence="1" id="KW-0472">Membrane</keyword>
<dbReference type="AlphaFoldDB" id="A0A376DDU3"/>
<keyword evidence="4" id="KW-1185">Reference proteome</keyword>
<sequence>MSQSAIRLQDSIAAGLINGVINGLIAHWHFKAVAAVPLSLNAIAHEQTSVWGEAISLTFGLGIILSLITAKLFVRHLHKACPAMQNSINPSFWRRMLPIAVTQCAALFGWFVALAVIWTKYMGEILVPSTWAAFLVGGFAFVITLFIEYRTKQSLITKKISLLD</sequence>
<dbReference type="EMBL" id="CP016043">
    <property type="protein sequence ID" value="AOV96724.1"/>
    <property type="molecule type" value="Genomic_DNA"/>
</dbReference>
<feature type="transmembrane region" description="Helical" evidence="1">
    <location>
        <begin position="95"/>
        <end position="118"/>
    </location>
</feature>
<keyword evidence="1" id="KW-1133">Transmembrane helix</keyword>
<dbReference type="Proteomes" id="UP000175893">
    <property type="component" value="Chromosome"/>
</dbReference>
<dbReference type="STRING" id="93378.A9798_07005"/>
<dbReference type="RefSeq" id="WP_035370154.1">
    <property type="nucleotide sequence ID" value="NZ_CP016043.1"/>
</dbReference>
<reference evidence="3 5" key="2">
    <citation type="submission" date="2018-06" db="EMBL/GenBank/DDBJ databases">
        <authorList>
            <consortium name="Pathogen Informatics"/>
            <person name="Doyle S."/>
        </authorList>
    </citation>
    <scope>NUCLEOTIDE SEQUENCE [LARGE SCALE GENOMIC DNA]</scope>
    <source>
        <strain evidence="3 5">NCTC12121</strain>
    </source>
</reference>
<dbReference type="EMBL" id="UFXZ01000001">
    <property type="protein sequence ID" value="STC87564.1"/>
    <property type="molecule type" value="Genomic_DNA"/>
</dbReference>
<keyword evidence="1" id="KW-0812">Transmembrane</keyword>
<evidence type="ECO:0000313" key="2">
    <source>
        <dbReference type="EMBL" id="AOV96724.1"/>
    </source>
</evidence>
<dbReference type="KEGG" id="eho:A9798_07005"/>
<feature type="transmembrane region" description="Helical" evidence="1">
    <location>
        <begin position="50"/>
        <end position="74"/>
    </location>
</feature>
<organism evidence="3 5">
    <name type="scientific">Edwardsiella hoshinae</name>
    <dbReference type="NCBI Taxonomy" id="93378"/>
    <lineage>
        <taxon>Bacteria</taxon>
        <taxon>Pseudomonadati</taxon>
        <taxon>Pseudomonadota</taxon>
        <taxon>Gammaproteobacteria</taxon>
        <taxon>Enterobacterales</taxon>
        <taxon>Hafniaceae</taxon>
        <taxon>Edwardsiella</taxon>
    </lineage>
</organism>
<dbReference type="Proteomes" id="UP000255248">
    <property type="component" value="Unassembled WGS sequence"/>
</dbReference>
<proteinExistence type="predicted"/>
<accession>A0A376DDU3</accession>
<protein>
    <submittedName>
        <fullName evidence="2">Permease</fullName>
    </submittedName>
</protein>
<name>A0A376DDU3_9GAMM</name>
<evidence type="ECO:0000313" key="4">
    <source>
        <dbReference type="Proteomes" id="UP000175893"/>
    </source>
</evidence>
<feature type="transmembrane region" description="Helical" evidence="1">
    <location>
        <begin position="12"/>
        <end position="30"/>
    </location>
</feature>
<evidence type="ECO:0000256" key="1">
    <source>
        <dbReference type="SAM" id="Phobius"/>
    </source>
</evidence>
<gene>
    <name evidence="2" type="ORF">A9798_07005</name>
    <name evidence="3" type="ORF">NCTC12121_01494</name>
</gene>
<feature type="transmembrane region" description="Helical" evidence="1">
    <location>
        <begin position="130"/>
        <end position="149"/>
    </location>
</feature>
<evidence type="ECO:0000313" key="5">
    <source>
        <dbReference type="Proteomes" id="UP000255248"/>
    </source>
</evidence>
<evidence type="ECO:0000313" key="3">
    <source>
        <dbReference type="EMBL" id="STC87564.1"/>
    </source>
</evidence>
<reference evidence="2 4" key="1">
    <citation type="submission" date="2016-06" db="EMBL/GenBank/DDBJ databases">
        <title>Complete genome sequence of Edwardsiella hoshinae ATCC 35051.</title>
        <authorList>
            <person name="Reichley S.R."/>
            <person name="Waldbieser G.C."/>
            <person name="Lawrence M.L."/>
            <person name="Griffin M.J."/>
        </authorList>
    </citation>
    <scope>NUCLEOTIDE SEQUENCE [LARGE SCALE GENOMIC DNA]</scope>
    <source>
        <strain evidence="2 4">ATCC 35051</strain>
    </source>
</reference>
<dbReference type="OrthoDB" id="5904207at2"/>